<name>A0ABV0T8L3_9TELE</name>
<proteinExistence type="predicted"/>
<sequence length="99" mass="10800">MNHSSMYRGGMKTTIHPLASTYLRSGRRGYRSTSEMQIPSPQPVLGVTKSEVSYNPSSNLWISLGSPLCGTDPNTHQILKRPPQTQCRGTTALRCAPPG</sequence>
<evidence type="ECO:0000256" key="1">
    <source>
        <dbReference type="SAM" id="MobiDB-lite"/>
    </source>
</evidence>
<dbReference type="Proteomes" id="UP001482620">
    <property type="component" value="Unassembled WGS sequence"/>
</dbReference>
<evidence type="ECO:0000313" key="2">
    <source>
        <dbReference type="EMBL" id="MEQ2228223.1"/>
    </source>
</evidence>
<evidence type="ECO:0000313" key="3">
    <source>
        <dbReference type="Proteomes" id="UP001482620"/>
    </source>
</evidence>
<protein>
    <submittedName>
        <fullName evidence="2">Uncharacterized protein</fullName>
    </submittedName>
</protein>
<feature type="compositionally biased region" description="Polar residues" evidence="1">
    <location>
        <begin position="77"/>
        <end position="89"/>
    </location>
</feature>
<comment type="caution">
    <text evidence="2">The sequence shown here is derived from an EMBL/GenBank/DDBJ whole genome shotgun (WGS) entry which is preliminary data.</text>
</comment>
<reference evidence="2 3" key="1">
    <citation type="submission" date="2021-06" db="EMBL/GenBank/DDBJ databases">
        <authorList>
            <person name="Palmer J.M."/>
        </authorList>
    </citation>
    <scope>NUCLEOTIDE SEQUENCE [LARGE SCALE GENOMIC DNA]</scope>
    <source>
        <strain evidence="3">if_2019</strain>
        <tissue evidence="2">Muscle</tissue>
    </source>
</reference>
<organism evidence="2 3">
    <name type="scientific">Ilyodon furcidens</name>
    <name type="common">goldbreast splitfin</name>
    <dbReference type="NCBI Taxonomy" id="33524"/>
    <lineage>
        <taxon>Eukaryota</taxon>
        <taxon>Metazoa</taxon>
        <taxon>Chordata</taxon>
        <taxon>Craniata</taxon>
        <taxon>Vertebrata</taxon>
        <taxon>Euteleostomi</taxon>
        <taxon>Actinopterygii</taxon>
        <taxon>Neopterygii</taxon>
        <taxon>Teleostei</taxon>
        <taxon>Neoteleostei</taxon>
        <taxon>Acanthomorphata</taxon>
        <taxon>Ovalentaria</taxon>
        <taxon>Atherinomorphae</taxon>
        <taxon>Cyprinodontiformes</taxon>
        <taxon>Goodeidae</taxon>
        <taxon>Ilyodon</taxon>
    </lineage>
</organism>
<dbReference type="EMBL" id="JAHRIQ010023590">
    <property type="protein sequence ID" value="MEQ2228223.1"/>
    <property type="molecule type" value="Genomic_DNA"/>
</dbReference>
<gene>
    <name evidence="2" type="ORF">ILYODFUR_006730</name>
</gene>
<accession>A0ABV0T8L3</accession>
<keyword evidence="3" id="KW-1185">Reference proteome</keyword>
<feature type="region of interest" description="Disordered" evidence="1">
    <location>
        <begin position="77"/>
        <end position="99"/>
    </location>
</feature>